<dbReference type="InterPro" id="IPR043502">
    <property type="entry name" value="DNA/RNA_pol_sf"/>
</dbReference>
<dbReference type="FunFam" id="1.10.340.70:FF:000001">
    <property type="entry name" value="Retrovirus-related Pol polyprotein from transposon gypsy-like Protein"/>
    <property type="match status" value="1"/>
</dbReference>
<dbReference type="InterPro" id="IPR036875">
    <property type="entry name" value="Znf_CCHC_sf"/>
</dbReference>
<dbReference type="InterPro" id="IPR003309">
    <property type="entry name" value="SCAN_dom"/>
</dbReference>
<dbReference type="InterPro" id="IPR036397">
    <property type="entry name" value="RNaseH_sf"/>
</dbReference>
<dbReference type="PANTHER" id="PTHR37984">
    <property type="entry name" value="PROTEIN CBG26694"/>
    <property type="match status" value="1"/>
</dbReference>
<dbReference type="PROSITE" id="PS50804">
    <property type="entry name" value="SCAN_BOX"/>
    <property type="match status" value="1"/>
</dbReference>
<feature type="domain" description="SCAN box" evidence="4">
    <location>
        <begin position="212"/>
        <end position="289"/>
    </location>
</feature>
<reference evidence="7" key="1">
    <citation type="journal article" date="2016" name="Nature">
        <title>Genome evolution in the allotetraploid frog Xenopus laevis.</title>
        <authorList>
            <person name="Session A.M."/>
            <person name="Uno Y."/>
            <person name="Kwon T."/>
            <person name="Chapman J.A."/>
            <person name="Toyoda A."/>
            <person name="Takahashi S."/>
            <person name="Fukui A."/>
            <person name="Hikosaka A."/>
            <person name="Suzuki A."/>
            <person name="Kondo M."/>
            <person name="van Heeringen S.J."/>
            <person name="Quigley I."/>
            <person name="Heinz S."/>
            <person name="Ogino H."/>
            <person name="Ochi H."/>
            <person name="Hellsten U."/>
            <person name="Lyons J.B."/>
            <person name="Simakov O."/>
            <person name="Putnam N."/>
            <person name="Stites J."/>
            <person name="Kuroki Y."/>
            <person name="Tanaka T."/>
            <person name="Michiue T."/>
            <person name="Watanabe M."/>
            <person name="Bogdanovic O."/>
            <person name="Lister R."/>
            <person name="Georgiou G."/>
            <person name="Paranjpe S.S."/>
            <person name="van Kruijsbergen I."/>
            <person name="Shu S."/>
            <person name="Carlson J."/>
            <person name="Kinoshita T."/>
            <person name="Ohta Y."/>
            <person name="Mawaribuchi S."/>
            <person name="Jenkins J."/>
            <person name="Grimwood J."/>
            <person name="Schmutz J."/>
            <person name="Mitros T."/>
            <person name="Mozaffari S.V."/>
            <person name="Suzuki Y."/>
            <person name="Haramoto Y."/>
            <person name="Yamamoto T.S."/>
            <person name="Takagi C."/>
            <person name="Heald R."/>
            <person name="Miller K."/>
            <person name="Haudenschild C."/>
            <person name="Kitzman J."/>
            <person name="Nakayama T."/>
            <person name="Izutsu Y."/>
            <person name="Robert J."/>
            <person name="Fortriede J."/>
            <person name="Burns K."/>
            <person name="Lotay V."/>
            <person name="Karimi K."/>
            <person name="Yasuoka Y."/>
            <person name="Dichmann D.S."/>
            <person name="Flajnik M.F."/>
            <person name="Houston D.W."/>
            <person name="Shendure J."/>
            <person name="DuPasquier L."/>
            <person name="Vize P.D."/>
            <person name="Zorn A.M."/>
            <person name="Ito M."/>
            <person name="Marcotte E.M."/>
            <person name="Wallingford J.B."/>
            <person name="Ito Y."/>
            <person name="Asashima M."/>
            <person name="Ueno N."/>
            <person name="Matsuda Y."/>
            <person name="Veenstra G.J."/>
            <person name="Fujiyama A."/>
            <person name="Harland R.M."/>
            <person name="Taira M."/>
            <person name="Rokhsar D.S."/>
        </authorList>
    </citation>
    <scope>NUCLEOTIDE SEQUENCE [LARGE SCALE GENOMIC DNA]</scope>
    <source>
        <strain evidence="7">J</strain>
    </source>
</reference>
<dbReference type="OMA" id="MKYSTIE"/>
<dbReference type="SMART" id="SM00343">
    <property type="entry name" value="ZnF_C2HC"/>
    <property type="match status" value="1"/>
</dbReference>
<evidence type="ECO:0000313" key="6">
    <source>
        <dbReference type="EMBL" id="OCT95094.1"/>
    </source>
</evidence>
<dbReference type="InterPro" id="IPR050951">
    <property type="entry name" value="Retrovirus_Pol_polyprotein"/>
</dbReference>
<dbReference type="Pfam" id="PF08608">
    <property type="entry name" value="Wyosine_form"/>
    <property type="match status" value="1"/>
</dbReference>
<dbReference type="Pfam" id="PF00665">
    <property type="entry name" value="rve"/>
    <property type="match status" value="1"/>
</dbReference>
<dbReference type="CDD" id="cd00303">
    <property type="entry name" value="retropepsin_like"/>
    <property type="match status" value="1"/>
</dbReference>
<dbReference type="InterPro" id="IPR021109">
    <property type="entry name" value="Peptidase_aspartic_dom_sf"/>
</dbReference>
<accession>A0A974DNA1</accession>
<dbReference type="Gene3D" id="3.20.20.70">
    <property type="entry name" value="Aldolase class I"/>
    <property type="match status" value="1"/>
</dbReference>
<dbReference type="InterPro" id="IPR038269">
    <property type="entry name" value="SCAN_sf"/>
</dbReference>
<keyword evidence="2" id="KW-0863">Zinc-finger</keyword>
<evidence type="ECO:0000313" key="7">
    <source>
        <dbReference type="Proteomes" id="UP000694892"/>
    </source>
</evidence>
<dbReference type="Gene3D" id="1.10.340.70">
    <property type="match status" value="1"/>
</dbReference>
<dbReference type="InterPro" id="IPR001584">
    <property type="entry name" value="Integrase_cat-core"/>
</dbReference>
<dbReference type="InterPro" id="IPR001878">
    <property type="entry name" value="Znf_CCHC"/>
</dbReference>
<dbReference type="InterPro" id="IPR041588">
    <property type="entry name" value="Integrase_H2C2"/>
</dbReference>
<dbReference type="InterPro" id="IPR013917">
    <property type="entry name" value="tRNA_wybutosine-synth"/>
</dbReference>
<evidence type="ECO:0000259" key="4">
    <source>
        <dbReference type="PROSITE" id="PS50804"/>
    </source>
</evidence>
<dbReference type="Gene3D" id="3.30.420.10">
    <property type="entry name" value="Ribonuclease H-like superfamily/Ribonuclease H"/>
    <property type="match status" value="1"/>
</dbReference>
<dbReference type="PROSITE" id="PS50158">
    <property type="entry name" value="ZF_CCHC"/>
    <property type="match status" value="1"/>
</dbReference>
<dbReference type="GO" id="GO:0003676">
    <property type="term" value="F:nucleic acid binding"/>
    <property type="evidence" value="ECO:0007669"/>
    <property type="project" value="InterPro"/>
</dbReference>
<dbReference type="CDD" id="cd07936">
    <property type="entry name" value="SCAN"/>
    <property type="match status" value="1"/>
</dbReference>
<dbReference type="Gene3D" id="2.40.70.10">
    <property type="entry name" value="Acid Proteases"/>
    <property type="match status" value="1"/>
</dbReference>
<dbReference type="SUPFAM" id="SSF50630">
    <property type="entry name" value="Acid proteases"/>
    <property type="match status" value="1"/>
</dbReference>
<gene>
    <name evidence="6" type="ORF">XELAEV_18012778mg</name>
</gene>
<keyword evidence="2" id="KW-0862">Zinc</keyword>
<evidence type="ECO:0000256" key="2">
    <source>
        <dbReference type="PROSITE-ProRule" id="PRU00047"/>
    </source>
</evidence>
<feature type="domain" description="Integrase catalytic" evidence="5">
    <location>
        <begin position="660"/>
        <end position="767"/>
    </location>
</feature>
<dbReference type="SUPFAM" id="SSF56672">
    <property type="entry name" value="DNA/RNA polymerases"/>
    <property type="match status" value="1"/>
</dbReference>
<name>A0A974DNA1_XENLA</name>
<dbReference type="GO" id="GO:0008270">
    <property type="term" value="F:zinc ion binding"/>
    <property type="evidence" value="ECO:0007669"/>
    <property type="project" value="UniProtKB-KW"/>
</dbReference>
<dbReference type="Pfam" id="PF17921">
    <property type="entry name" value="Integrase_H2C2"/>
    <property type="match status" value="1"/>
</dbReference>
<dbReference type="SUPFAM" id="SSF57756">
    <property type="entry name" value="Retrovirus zinc finger-like domains"/>
    <property type="match status" value="1"/>
</dbReference>
<dbReference type="PANTHER" id="PTHR37984:SF15">
    <property type="entry name" value="INTEGRASE CATALYTIC DOMAIN-CONTAINING PROTEIN"/>
    <property type="match status" value="1"/>
</dbReference>
<dbReference type="Pfam" id="PF02023">
    <property type="entry name" value="SCAN"/>
    <property type="match status" value="1"/>
</dbReference>
<protein>
    <recommendedName>
        <fullName evidence="1">Gypsy retrotransposon integrase-like protein 1</fullName>
    </recommendedName>
</protein>
<dbReference type="InterPro" id="IPR012337">
    <property type="entry name" value="RNaseH-like_sf"/>
</dbReference>
<dbReference type="SMART" id="SM00431">
    <property type="entry name" value="SCAN"/>
    <property type="match status" value="1"/>
</dbReference>
<proteinExistence type="predicted"/>
<evidence type="ECO:0000259" key="5">
    <source>
        <dbReference type="PROSITE" id="PS50994"/>
    </source>
</evidence>
<evidence type="ECO:0000256" key="1">
    <source>
        <dbReference type="ARBA" id="ARBA00039658"/>
    </source>
</evidence>
<dbReference type="GO" id="GO:0016779">
    <property type="term" value="F:nucleotidyltransferase activity"/>
    <property type="evidence" value="ECO:0007669"/>
    <property type="project" value="UniProtKB-KW"/>
</dbReference>
<feature type="domain" description="CCHC-type" evidence="3">
    <location>
        <begin position="331"/>
        <end position="345"/>
    </location>
</feature>
<dbReference type="GO" id="GO:0004519">
    <property type="term" value="F:endonuclease activity"/>
    <property type="evidence" value="ECO:0007669"/>
    <property type="project" value="UniProtKB-KW"/>
</dbReference>
<dbReference type="AlphaFoldDB" id="A0A974DNA1"/>
<dbReference type="Proteomes" id="UP000694892">
    <property type="component" value="Chromosome 2L"/>
</dbReference>
<dbReference type="GO" id="GO:0015074">
    <property type="term" value="P:DNA integration"/>
    <property type="evidence" value="ECO:0007669"/>
    <property type="project" value="InterPro"/>
</dbReference>
<dbReference type="PROSITE" id="PS50994">
    <property type="entry name" value="INTEGRASE"/>
    <property type="match status" value="1"/>
</dbReference>
<dbReference type="EMBL" id="CM004468">
    <property type="protein sequence ID" value="OCT95094.1"/>
    <property type="molecule type" value="Genomic_DNA"/>
</dbReference>
<dbReference type="SUPFAM" id="SSF47353">
    <property type="entry name" value="Retrovirus capsid dimerization domain-like"/>
    <property type="match status" value="1"/>
</dbReference>
<dbReference type="Gene3D" id="1.10.4020.10">
    <property type="entry name" value="DNA breaking-rejoining enzymes"/>
    <property type="match status" value="1"/>
</dbReference>
<dbReference type="InterPro" id="IPR013785">
    <property type="entry name" value="Aldolase_TIM"/>
</dbReference>
<dbReference type="Gene3D" id="3.10.10.10">
    <property type="entry name" value="HIV Type 1 Reverse Transcriptase, subunit A, domain 1"/>
    <property type="match status" value="1"/>
</dbReference>
<evidence type="ECO:0000259" key="3">
    <source>
        <dbReference type="PROSITE" id="PS50158"/>
    </source>
</evidence>
<sequence>MYKTRTWCTVAGKEAVSQVARPKVKQTKMASGSEREVELEGAVPRKSKTTISFATGKIDPVLPENTLSENITELMKWLTVQQVEAERRHHEETMMYRTELHKQDERWKDLIQMLRPEQPVVPPPQVAVSPWKDPKLTKMTQEDDIEAYLTTFERVALACMWPKEHWVVRLAPFLTGQAQMAYSNMEIHEAAQSDRVKEAILRRYNISEETYRQRFRQLKYSAADSPREVFTRLTDLYIKWMKPELKTHQQITETIVMEQFVKILPEDVGSWVQKHRPKTAEKAISLSEDYLLAKKDAGRHTRRFQQPQVQSEIAKQESKAPAKSDSMGMVCFECQKRGHIAKFCPTKIKRASIHTSFCGYSDYTMPTLLNGYPVNALLDTGSKLSWVKADLVTQKKVLPKIPITCVHGDTKTYPRSHIDLQVQEKIFTVEAAVVPNLQVPVILGRTAPGFDDLLKGEELCAVTTRSQEKKEEDPNDALGHIFPFHEDIVVSPSPKRQTLPTQQVNVHRKKLVMNTAKDKGDYLSIGLWDTDIALEQKQDDGLKSLYQQGLKNCKANEKGLVPPYYLVKDEKLYRVCVHPKTGEHVEQLVVPKKFTEQIVNLAHNIPIAGHLGYKKTLARILYRFYWPGVYDHVIAHCRSCPECQYTASVPPKATFVPLPIIDEPFNTVAMDIIGPLEKSSKGNRLILTIVDYYTRYPEAIPMRTVTAKRVAEEILNVFSRVGLPKHILTDQGSNFTSTLLSEVYQLLGIKPLRTTPYHPQTDGLVERCPRGLLDVIKEVWEDKSGHQKNVIDYVLQMRERLQILVKVAHENVEKAQTNQKKWYNQHARNKTIRVGDQVLLLLPSCENKLLAKWQGPYKVLVKLVLLTLKLKLQVKNQPVNVGLNLNPKLKNNIAYNIVSEDMSEQIYNLLKSQTEWRDVQINPELTKEHQGDLKELIKSYADVFMSKPGLVSLVCHQIDTHAPIRQKPYRMPEQFKKTAENEVTEMLKLGVIEPSKIVMVGKKDETTRFCIDFRKINAISTFDSYPMPRIDDLIDQLGGAVFIFTLDLSKGYWQIPQASSTSWNLKAMLQCMANKFVEIHLLLFAYLILRTKHIVLLPCSIVFILDILILNLGTEDCIQIDLVKAWNVDELRAYADLVALGRPDFIEVKGVTYCGESSASNLTMANVPWHEEVIRFVEELANLLPDYEVACEHEHSNCMLIAHKKFKINGEWWTWIDYERFQELIQTFNETKGSQRFTTMDYVAKTPEWALFGSRERGFDPLDKQFQRKSKTKDISGC</sequence>
<organism evidence="6 7">
    <name type="scientific">Xenopus laevis</name>
    <name type="common">African clawed frog</name>
    <dbReference type="NCBI Taxonomy" id="8355"/>
    <lineage>
        <taxon>Eukaryota</taxon>
        <taxon>Metazoa</taxon>
        <taxon>Chordata</taxon>
        <taxon>Craniata</taxon>
        <taxon>Vertebrata</taxon>
        <taxon>Euteleostomi</taxon>
        <taxon>Amphibia</taxon>
        <taxon>Batrachia</taxon>
        <taxon>Anura</taxon>
        <taxon>Pipoidea</taxon>
        <taxon>Pipidae</taxon>
        <taxon>Xenopodinae</taxon>
        <taxon>Xenopus</taxon>
        <taxon>Xenopus</taxon>
    </lineage>
</organism>
<keyword evidence="2" id="KW-0479">Metal-binding</keyword>
<dbReference type="SUPFAM" id="SSF53098">
    <property type="entry name" value="Ribonuclease H-like"/>
    <property type="match status" value="1"/>
</dbReference>